<dbReference type="GO" id="GO:0005615">
    <property type="term" value="C:extracellular space"/>
    <property type="evidence" value="ECO:0007669"/>
    <property type="project" value="TreeGrafter"/>
</dbReference>
<organism evidence="7 8">
    <name type="scientific">Pieris macdunnoughi</name>
    <dbReference type="NCBI Taxonomy" id="345717"/>
    <lineage>
        <taxon>Eukaryota</taxon>
        <taxon>Metazoa</taxon>
        <taxon>Ecdysozoa</taxon>
        <taxon>Arthropoda</taxon>
        <taxon>Hexapoda</taxon>
        <taxon>Insecta</taxon>
        <taxon>Pterygota</taxon>
        <taxon>Neoptera</taxon>
        <taxon>Endopterygota</taxon>
        <taxon>Lepidoptera</taxon>
        <taxon>Glossata</taxon>
        <taxon>Ditrysia</taxon>
        <taxon>Papilionoidea</taxon>
        <taxon>Pieridae</taxon>
        <taxon>Pierinae</taxon>
        <taxon>Pieris</taxon>
    </lineage>
</organism>
<evidence type="ECO:0000256" key="5">
    <source>
        <dbReference type="SAM" id="SignalP"/>
    </source>
</evidence>
<dbReference type="Pfam" id="PF00014">
    <property type="entry name" value="Kunitz_BPTI"/>
    <property type="match status" value="16"/>
</dbReference>
<dbReference type="OrthoDB" id="5950222at2759"/>
<feature type="domain" description="BPTI/Kunitz inhibitor" evidence="6">
    <location>
        <begin position="411"/>
        <end position="461"/>
    </location>
</feature>
<dbReference type="InterPro" id="IPR002223">
    <property type="entry name" value="Kunitz_BPTI"/>
</dbReference>
<evidence type="ECO:0000256" key="3">
    <source>
        <dbReference type="ARBA" id="ARBA00023157"/>
    </source>
</evidence>
<keyword evidence="5" id="KW-0732">Signal</keyword>
<keyword evidence="1" id="KW-0646">Protease inhibitor</keyword>
<dbReference type="GO" id="GO:0004867">
    <property type="term" value="F:serine-type endopeptidase inhibitor activity"/>
    <property type="evidence" value="ECO:0007669"/>
    <property type="project" value="UniProtKB-KW"/>
</dbReference>
<keyword evidence="8" id="KW-1185">Reference proteome</keyword>
<feature type="domain" description="BPTI/Kunitz inhibitor" evidence="6">
    <location>
        <begin position="1415"/>
        <end position="1465"/>
    </location>
</feature>
<evidence type="ECO:0000259" key="6">
    <source>
        <dbReference type="PROSITE" id="PS50279"/>
    </source>
</evidence>
<feature type="domain" description="BPTI/Kunitz inhibitor" evidence="6">
    <location>
        <begin position="562"/>
        <end position="612"/>
    </location>
</feature>
<feature type="compositionally biased region" description="Low complexity" evidence="4">
    <location>
        <begin position="1797"/>
        <end position="1827"/>
    </location>
</feature>
<name>A0A821P7A8_9NEOP</name>
<evidence type="ECO:0000256" key="2">
    <source>
        <dbReference type="ARBA" id="ARBA00022900"/>
    </source>
</evidence>
<feature type="domain" description="BPTI/Kunitz inhibitor" evidence="6">
    <location>
        <begin position="281"/>
        <end position="331"/>
    </location>
</feature>
<protein>
    <recommendedName>
        <fullName evidence="6">BPTI/Kunitz inhibitor domain-containing protein</fullName>
    </recommendedName>
</protein>
<proteinExistence type="predicted"/>
<feature type="domain" description="BPTI/Kunitz inhibitor" evidence="6">
    <location>
        <begin position="1733"/>
        <end position="1782"/>
    </location>
</feature>
<feature type="region of interest" description="Disordered" evidence="4">
    <location>
        <begin position="669"/>
        <end position="708"/>
    </location>
</feature>
<dbReference type="FunFam" id="4.10.410.10:FF:000005">
    <property type="entry name" value="Pancreatic trypsin inhibitor"/>
    <property type="match status" value="3"/>
</dbReference>
<dbReference type="PRINTS" id="PR00759">
    <property type="entry name" value="BASICPTASE"/>
</dbReference>
<dbReference type="EMBL" id="CAJOBZ010000005">
    <property type="protein sequence ID" value="CAF4798120.1"/>
    <property type="molecule type" value="Genomic_DNA"/>
</dbReference>
<feature type="domain" description="BPTI/Kunitz inhibitor" evidence="6">
    <location>
        <begin position="1344"/>
        <end position="1394"/>
    </location>
</feature>
<dbReference type="SUPFAM" id="SSF57362">
    <property type="entry name" value="BPTI-like"/>
    <property type="match status" value="16"/>
</dbReference>
<evidence type="ECO:0000313" key="8">
    <source>
        <dbReference type="Proteomes" id="UP000663880"/>
    </source>
</evidence>
<evidence type="ECO:0000313" key="7">
    <source>
        <dbReference type="EMBL" id="CAF4798120.1"/>
    </source>
</evidence>
<feature type="domain" description="BPTI/Kunitz inhibitor" evidence="6">
    <location>
        <begin position="1472"/>
        <end position="1522"/>
    </location>
</feature>
<feature type="chain" id="PRO_5032819799" description="BPTI/Kunitz inhibitor domain-containing protein" evidence="5">
    <location>
        <begin position="22"/>
        <end position="2133"/>
    </location>
</feature>
<reference evidence="7" key="1">
    <citation type="submission" date="2021-02" db="EMBL/GenBank/DDBJ databases">
        <authorList>
            <person name="Steward A R."/>
        </authorList>
    </citation>
    <scope>NUCLEOTIDE SEQUENCE</scope>
</reference>
<feature type="signal peptide" evidence="5">
    <location>
        <begin position="1"/>
        <end position="21"/>
    </location>
</feature>
<gene>
    <name evidence="7" type="ORF">PMACD_LOCUS3282</name>
</gene>
<keyword evidence="3" id="KW-1015">Disulfide bond</keyword>
<dbReference type="PROSITE" id="PS50279">
    <property type="entry name" value="BPTI_KUNITZ_2"/>
    <property type="match status" value="15"/>
</dbReference>
<feature type="domain" description="BPTI/Kunitz inhibitor" evidence="6">
    <location>
        <begin position="1662"/>
        <end position="1712"/>
    </location>
</feature>
<dbReference type="PANTHER" id="PTHR10083:SF374">
    <property type="entry name" value="BPTI_KUNITZ INHIBITOR DOMAIN-CONTAINING PROTEIN"/>
    <property type="match status" value="1"/>
</dbReference>
<comment type="caution">
    <text evidence="7">The sequence shown here is derived from an EMBL/GenBank/DDBJ whole genome shotgun (WGS) entry which is preliminary data.</text>
</comment>
<dbReference type="InterPro" id="IPR050098">
    <property type="entry name" value="TFPI/VKTCI-like"/>
</dbReference>
<evidence type="ECO:0000256" key="1">
    <source>
        <dbReference type="ARBA" id="ARBA00022690"/>
    </source>
</evidence>
<dbReference type="CDD" id="cd00109">
    <property type="entry name" value="Kunitz-type"/>
    <property type="match status" value="10"/>
</dbReference>
<feature type="compositionally biased region" description="Low complexity" evidence="4">
    <location>
        <begin position="672"/>
        <end position="698"/>
    </location>
</feature>
<feature type="domain" description="BPTI/Kunitz inhibitor" evidence="6">
    <location>
        <begin position="505"/>
        <end position="555"/>
    </location>
</feature>
<dbReference type="FunFam" id="4.10.410.10:FF:000020">
    <property type="entry name" value="Collagen, type VI, alpha 3"/>
    <property type="match status" value="5"/>
</dbReference>
<dbReference type="InterPro" id="IPR036880">
    <property type="entry name" value="Kunitz_BPTI_sf"/>
</dbReference>
<feature type="domain" description="BPTI/Kunitz inhibitor" evidence="6">
    <location>
        <begin position="1107"/>
        <end position="1157"/>
    </location>
</feature>
<evidence type="ECO:0000256" key="4">
    <source>
        <dbReference type="SAM" id="MobiDB-lite"/>
    </source>
</evidence>
<dbReference type="Gene3D" id="4.10.410.10">
    <property type="entry name" value="Pancreatic trypsin inhibitor Kunitz domain"/>
    <property type="match status" value="16"/>
</dbReference>
<dbReference type="Proteomes" id="UP000663880">
    <property type="component" value="Unassembled WGS sequence"/>
</dbReference>
<feature type="domain" description="BPTI/Kunitz inhibitor" evidence="6">
    <location>
        <begin position="1285"/>
        <end position="1335"/>
    </location>
</feature>
<dbReference type="PANTHER" id="PTHR10083">
    <property type="entry name" value="KUNITZ-TYPE PROTEASE INHIBITOR-RELATED"/>
    <property type="match status" value="1"/>
</dbReference>
<dbReference type="SMART" id="SM00131">
    <property type="entry name" value="KU"/>
    <property type="match status" value="15"/>
</dbReference>
<dbReference type="InterPro" id="IPR020901">
    <property type="entry name" value="Prtase_inh_Kunz-CS"/>
</dbReference>
<feature type="domain" description="BPTI/Kunitz inhibitor" evidence="6">
    <location>
        <begin position="1166"/>
        <end position="1216"/>
    </location>
</feature>
<dbReference type="PROSITE" id="PS00280">
    <property type="entry name" value="BPTI_KUNITZ_1"/>
    <property type="match status" value="9"/>
</dbReference>
<accession>A0A821P7A8</accession>
<keyword evidence="2" id="KW-0722">Serine protease inhibitor</keyword>
<feature type="domain" description="BPTI/Kunitz inhibitor" evidence="6">
    <location>
        <begin position="1225"/>
        <end position="1275"/>
    </location>
</feature>
<feature type="compositionally biased region" description="Polar residues" evidence="4">
    <location>
        <begin position="1829"/>
        <end position="1839"/>
    </location>
</feature>
<feature type="domain" description="BPTI/Kunitz inhibitor" evidence="6">
    <location>
        <begin position="344"/>
        <end position="392"/>
    </location>
</feature>
<feature type="domain" description="BPTI/Kunitz inhibitor" evidence="6">
    <location>
        <begin position="1605"/>
        <end position="1655"/>
    </location>
</feature>
<feature type="region of interest" description="Disordered" evidence="4">
    <location>
        <begin position="1796"/>
        <end position="1839"/>
    </location>
</feature>
<sequence length="2133" mass="231456">MKGTVSGFVFFIAIIIDNSQTQETDSVNDENDKIDFEGFRGYKYSTEAAVEAYTYTLVGYGAFTFPSELWTSENSIHSTSTIQADIDYTDSQGNVKFCETTVYGCCLDGETPAHGPQNEGCCLRSRFGCCPDNYKPAEGPHLEGCSCMNAHYGCCPDNVTIARGTKYEGCGCQYSLHGCCPDKLTPANGVDFEGCGCHTYQFGCCPDGITIAIGPYLLNCLCQETIYGCCGDDVTEAKGPNKEGCDCSSSKYGCDADGITEAGVDTFQNNTVILNINEDECNLSLERGSCAGNFLRWGYDPNSRRCSQFIWGGCGGNTNRFNSEAACMQQCNPPGVLQEKEDICTLPLLYENCYHCYPRWFYDMTTRRCRMFFGNGKNANNFDNKETCMNQCEEEFEVEIVRPEIEKPSVCHLNLNSGPCSDTINRWGYDTQRDACVQFQYGGCGGNKNNFPSKEMCHRQCMLQDICKLPTVKTPCNSSGTEWFYDAATDSCTLFGDNICGNNENSYPKDSGPCHEAVPKVYYNSKAERCENFTYGGCRGSPNRFSSIEECNYICRPHANPCQLIPDVGDCTEQIAKWYYYEIEDKCFKFIYSGCNGNSNRFDSQVECENRCRVVKDTATKGPLTTPSSTGECRTPVSIQPCGPNVNTYYYDSRTEACVVGSTESLSTKIKQSTTATETTQAATESTVSEPSSSTEATKASDSTIASGSTETVITDSFTETTEHTITDTTLESKNTLSTETTEISYTTGSSIDVTTESDTTDSVTTEVSSTKTCKETKFGCCPDGVSPVGSMTGKGCPVILCELTLYGCCSSDNVTVAVGNDQEGCPPPPPACKLSKFECCDDNETEASGQNKEGCTETATETSTLTTLESCNDTEFGCCYDNETDASGPNGEGCPCSISEFGCCSDGISTAQGPDLEGCFMSCDTSAYGCCPDGETPAHGPQNEGCCLQSAFGCCPDNYKPAEGPHLEGCACMFGQFGCCPDNVTIARGGNNEGCGCQYNQHGCCPDRHTAARGPDFEGCGCHTYQFGCCPDGITASTGPNWHGCLCQQSKYGCCGDDVTEAMGPNKEGCDCSSSKYGCCPDGVTEAAGEKFQNCTDAPENRQAACALANDRGVGHNYTVYWFYNMTYGGCSKFWYGGEDGNGNRFASKEECMAICVNPTPKDDCNLPKVKGACTGYHVKWYYDSVREQCAQFVYGGCLGNDNNFESRELCQKSCEPEKTEDQCNLPIERGTCAGNFLRWGYNSATRRCSQFIWGGCEGNNNRFGSEAACMQWCNPPGSLQAECILPQEAGNCTEKRPVWSFSQTENRCVPFYYTGCGGNDNQFGSERDCVDACPSTFVQEVCTLPALTGESADYTLRWFYDTSKRRCRQFYYGGCGGNANNFISERQCEDRCSEQVVVTTIAPIATPQTSEFCFLGLDPGPCTQFEERWGYDPSLGSCVQFQYGGCGGNRDNFPSKELCQHYCSPVQDTCQLPMITGPCEDSHMQWFYDATTDSCTQFAYSGCGGNENRFGSREECEHRCKTGPPSVSTTTIAPAVVSIQCRVSPTLEECEGAGEVWFFDDTLRACVSHQNVDLGRSCRVTAVYSTQEECERICGAFQGVDVCRTVLDPGPCHDVIPKIFYNATNDQCEPFTYSGCLGGPNRFADYDECESVCRPLSNPCKQELDPGKCLGEFSKWYYSEQQDICREFIYGGCYGNDNRFDSQVECENRCRVVKDKATKGPLTTPSSTGECRTPVSIRPCGPNVNTYYYDSRTEACVVGDFGACGYANSYRSEEECEKRCGVFKGLGGSTESLSTKVKQSTTATETTQAATESTVSEPSSSTEATKASDSTIASGSTETVITDSFTETTEHTITDTTLESKNTLSTETTEISYTTGSSIDVTTESDATDSVTTEVSSTKTCKETKFGCCPNGVSPAGSMMGKDCPMISCKLTLYGCCSSDNVTAALGNDQEGCPPPPPACKLSKFGCCDDNETEASGLNKEGCTETAQGPDLEGCFMSCDTSAYGCCPDGETPAHGPQNEGCCLQSAFGCCPDNYKPAEGPHLEGCACNFAQFGCCPDNVTIARGGNNEGCGCQYTQHGCCPDRHTAARGPDFEDSGTEERMVMETDLQVKRNVWPFALTRLLKTLATSPK</sequence>